<proteinExistence type="predicted"/>
<feature type="transmembrane region" description="Helical" evidence="1">
    <location>
        <begin position="25"/>
        <end position="46"/>
    </location>
</feature>
<organism evidence="2 3">
    <name type="scientific">Paraburkholderia fungorum</name>
    <dbReference type="NCBI Taxonomy" id="134537"/>
    <lineage>
        <taxon>Bacteria</taxon>
        <taxon>Pseudomonadati</taxon>
        <taxon>Pseudomonadota</taxon>
        <taxon>Betaproteobacteria</taxon>
        <taxon>Burkholderiales</taxon>
        <taxon>Burkholderiaceae</taxon>
        <taxon>Paraburkholderia</taxon>
    </lineage>
</organism>
<dbReference type="AlphaFoldDB" id="A0AAW3UR13"/>
<sequence>MVHFLNRMLAGTGRPSVVLERSSSAAVTFALMGSLLVGMGALMAAVR</sequence>
<keyword evidence="1" id="KW-0472">Membrane</keyword>
<evidence type="ECO:0000313" key="2">
    <source>
        <dbReference type="EMBL" id="MBB6200783.1"/>
    </source>
</evidence>
<accession>A0AAW3UR13</accession>
<keyword evidence="1" id="KW-1133">Transmembrane helix</keyword>
<name>A0AAW3UR13_9BURK</name>
<comment type="caution">
    <text evidence="2">The sequence shown here is derived from an EMBL/GenBank/DDBJ whole genome shotgun (WGS) entry which is preliminary data.</text>
</comment>
<evidence type="ECO:0000313" key="3">
    <source>
        <dbReference type="Proteomes" id="UP000518681"/>
    </source>
</evidence>
<gene>
    <name evidence="2" type="ORF">GGD69_001632</name>
</gene>
<reference evidence="2 3" key="1">
    <citation type="submission" date="2020-08" db="EMBL/GenBank/DDBJ databases">
        <title>Genomic Encyclopedia of Type Strains, Phase IV (KMG-V): Genome sequencing to study the core and pangenomes of soil and plant-associated prokaryotes.</title>
        <authorList>
            <person name="Whitman W."/>
        </authorList>
    </citation>
    <scope>NUCLEOTIDE SEQUENCE [LARGE SCALE GENOMIC DNA]</scope>
    <source>
        <strain evidence="2 3">SEMIA 4013</strain>
    </source>
</reference>
<evidence type="ECO:0000256" key="1">
    <source>
        <dbReference type="SAM" id="Phobius"/>
    </source>
</evidence>
<dbReference type="EMBL" id="JACIIK010000003">
    <property type="protein sequence ID" value="MBB6200783.1"/>
    <property type="molecule type" value="Genomic_DNA"/>
</dbReference>
<keyword evidence="1" id="KW-0812">Transmembrane</keyword>
<dbReference type="RefSeq" id="WP_198793644.1">
    <property type="nucleotide sequence ID" value="NZ_JACIII010000004.1"/>
</dbReference>
<dbReference type="Proteomes" id="UP000518681">
    <property type="component" value="Unassembled WGS sequence"/>
</dbReference>
<protein>
    <submittedName>
        <fullName evidence="2">Uncharacterized protein</fullName>
    </submittedName>
</protein>